<evidence type="ECO:0000256" key="2">
    <source>
        <dbReference type="SAM" id="SignalP"/>
    </source>
</evidence>
<dbReference type="KEGG" id="rsa:RSal33209_2061"/>
<comment type="similarity">
    <text evidence="1">Belongs to the bacterial solute-binding protein 8 family.</text>
</comment>
<dbReference type="EMBL" id="CP000910">
    <property type="protein sequence ID" value="ABY23793.1"/>
    <property type="molecule type" value="Genomic_DNA"/>
</dbReference>
<dbReference type="Proteomes" id="UP000002007">
    <property type="component" value="Chromosome"/>
</dbReference>
<protein>
    <submittedName>
        <fullName evidence="4">Putative Iron(III) dicitrate-binding protein</fullName>
    </submittedName>
</protein>
<feature type="domain" description="Fe/B12 periplasmic-binding" evidence="3">
    <location>
        <begin position="83"/>
        <end position="380"/>
    </location>
</feature>
<organism evidence="4 5">
    <name type="scientific">Renibacterium salmoninarum (strain ATCC 33209 / DSM 20767 / JCM 11484 / NBRC 15589 / NCIMB 2235)</name>
    <dbReference type="NCBI Taxonomy" id="288705"/>
    <lineage>
        <taxon>Bacteria</taxon>
        <taxon>Bacillati</taxon>
        <taxon>Actinomycetota</taxon>
        <taxon>Actinomycetes</taxon>
        <taxon>Micrococcales</taxon>
        <taxon>Micrococcaceae</taxon>
        <taxon>Renibacterium</taxon>
    </lineage>
</organism>
<dbReference type="InterPro" id="IPR050902">
    <property type="entry name" value="ABC_Transporter_SBP"/>
</dbReference>
<name>A9WSK5_RENSM</name>
<reference evidence="5" key="1">
    <citation type="journal article" date="2008" name="J. Bacteriol.">
        <title>Genome sequence of the fish pathogen Renibacterium salmoninarum suggests reductive evolution away from an environmental Arthrobacter ancestor.</title>
        <authorList>
            <person name="Wiens G.D."/>
            <person name="Rockey D.D."/>
            <person name="Wu Z."/>
            <person name="Chang J."/>
            <person name="Levy R."/>
            <person name="Crane S."/>
            <person name="Chen D.S."/>
            <person name="Capri G.R."/>
            <person name="Burnett J.R."/>
            <person name="Sudheesh P.S."/>
            <person name="Schipma M.J."/>
            <person name="Burd H."/>
            <person name="Bhattacharyya A."/>
            <person name="Rhodes L.D."/>
            <person name="Kaul R."/>
            <person name="Strom M.S."/>
        </authorList>
    </citation>
    <scope>NUCLEOTIDE SEQUENCE [LARGE SCALE GENOMIC DNA]</scope>
    <source>
        <strain evidence="5">ATCC 33209 / DSM 20767 / JCM 11484 / NBRC 15589 / NCIMB 2235</strain>
    </source>
</reference>
<evidence type="ECO:0000256" key="1">
    <source>
        <dbReference type="ARBA" id="ARBA00008814"/>
    </source>
</evidence>
<dbReference type="InterPro" id="IPR002491">
    <property type="entry name" value="ABC_transptr_periplasmic_BD"/>
</dbReference>
<dbReference type="PROSITE" id="PS50983">
    <property type="entry name" value="FE_B12_PBP"/>
    <property type="match status" value="1"/>
</dbReference>
<evidence type="ECO:0000259" key="3">
    <source>
        <dbReference type="PROSITE" id="PS50983"/>
    </source>
</evidence>
<dbReference type="Gene3D" id="3.40.50.1980">
    <property type="entry name" value="Nitrogenase molybdenum iron protein domain"/>
    <property type="match status" value="2"/>
</dbReference>
<dbReference type="Pfam" id="PF01497">
    <property type="entry name" value="Peripla_BP_2"/>
    <property type="match status" value="1"/>
</dbReference>
<feature type="chain" id="PRO_5002746071" evidence="2">
    <location>
        <begin position="41"/>
        <end position="380"/>
    </location>
</feature>
<evidence type="ECO:0000313" key="4">
    <source>
        <dbReference type="EMBL" id="ABY23793.1"/>
    </source>
</evidence>
<dbReference type="AlphaFoldDB" id="A9WSK5"/>
<evidence type="ECO:0000313" key="5">
    <source>
        <dbReference type="Proteomes" id="UP000002007"/>
    </source>
</evidence>
<keyword evidence="2" id="KW-0732">Signal</keyword>
<dbReference type="PANTHER" id="PTHR30535:SF34">
    <property type="entry name" value="MOLYBDATE-BINDING PROTEIN MOLA"/>
    <property type="match status" value="1"/>
</dbReference>
<dbReference type="SUPFAM" id="SSF53807">
    <property type="entry name" value="Helical backbone' metal receptor"/>
    <property type="match status" value="1"/>
</dbReference>
<dbReference type="eggNOG" id="COG0614">
    <property type="taxonomic scope" value="Bacteria"/>
</dbReference>
<feature type="signal peptide" evidence="2">
    <location>
        <begin position="1"/>
        <end position="40"/>
    </location>
</feature>
<dbReference type="HOGENOM" id="CLU_038034_7_2_11"/>
<accession>A9WSK5</accession>
<gene>
    <name evidence="4" type="ordered locus">RSal33209_2061</name>
</gene>
<dbReference type="STRING" id="288705.RSal33209_2061"/>
<keyword evidence="5" id="KW-1185">Reference proteome</keyword>
<proteinExistence type="inferred from homology"/>
<dbReference type="PANTHER" id="PTHR30535">
    <property type="entry name" value="VITAMIN B12-BINDING PROTEIN"/>
    <property type="match status" value="1"/>
</dbReference>
<sequence>MSHSLHHFYGEFMNPLTRSASAVGAVAVLALALSACGAGASNSPSAAAQNSSVTPAATTEYPLTVDNCGLSQSFDKAPSRVAILNGNSIAEVQSVLALGLAKSVVANAQKYGVYDDPSMAQQISALPTVSSAGSTQRDIPAETLLNLKPDLVIANSSGAFDTGKGMATREQLAAIGAKTLINPDQCALGKASPSAEEKTALANASWASAKTFYTLLGKVFNVQAKAQELNQSIDQRVKSVADKIGASGSAKKKPTVLVAFPGMSMMNSNGLPAVMTGSQYDSLLGAAGARNAFTGQDRMFTRSLSAEQLAAAKVDVLVLGRFTAAEDAQTEAEKLFAAYPQWDAAKNKRFVSLADSAYLGPHNALAIEKIAQVTHPDAFS</sequence>